<dbReference type="EMBL" id="CAMGYJ010000011">
    <property type="protein sequence ID" value="CAI0557234.1"/>
    <property type="molecule type" value="Genomic_DNA"/>
</dbReference>
<comment type="caution">
    <text evidence="2">The sequence shown here is derived from an EMBL/GenBank/DDBJ whole genome shotgun (WGS) entry which is preliminary data.</text>
</comment>
<keyword evidence="3" id="KW-1185">Reference proteome</keyword>
<feature type="region of interest" description="Disordered" evidence="1">
    <location>
        <begin position="1"/>
        <end position="20"/>
    </location>
</feature>
<accession>A0AAV0RHV1</accession>
<feature type="compositionally biased region" description="Polar residues" evidence="1">
    <location>
        <begin position="7"/>
        <end position="19"/>
    </location>
</feature>
<sequence>MVDVQELPSTGNVDVQEVNQPAADEDLMELEACIRRGDIAKLRDLIRQNPDSASRRFSGGGPDSIWRPSSDTRRSAMS</sequence>
<dbReference type="AlphaFoldDB" id="A0AAV0RHV1"/>
<gene>
    <name evidence="2" type="ORF">LITE_LOCUS48280</name>
</gene>
<protein>
    <submittedName>
        <fullName evidence="2">Uncharacterized protein</fullName>
    </submittedName>
</protein>
<evidence type="ECO:0000313" key="3">
    <source>
        <dbReference type="Proteomes" id="UP001154282"/>
    </source>
</evidence>
<organism evidence="2 3">
    <name type="scientific">Linum tenue</name>
    <dbReference type="NCBI Taxonomy" id="586396"/>
    <lineage>
        <taxon>Eukaryota</taxon>
        <taxon>Viridiplantae</taxon>
        <taxon>Streptophyta</taxon>
        <taxon>Embryophyta</taxon>
        <taxon>Tracheophyta</taxon>
        <taxon>Spermatophyta</taxon>
        <taxon>Magnoliopsida</taxon>
        <taxon>eudicotyledons</taxon>
        <taxon>Gunneridae</taxon>
        <taxon>Pentapetalae</taxon>
        <taxon>rosids</taxon>
        <taxon>fabids</taxon>
        <taxon>Malpighiales</taxon>
        <taxon>Linaceae</taxon>
        <taxon>Linum</taxon>
    </lineage>
</organism>
<proteinExistence type="predicted"/>
<reference evidence="2" key="1">
    <citation type="submission" date="2022-08" db="EMBL/GenBank/DDBJ databases">
        <authorList>
            <person name="Gutierrez-Valencia J."/>
        </authorList>
    </citation>
    <scope>NUCLEOTIDE SEQUENCE</scope>
</reference>
<name>A0AAV0RHV1_9ROSI</name>
<evidence type="ECO:0000256" key="1">
    <source>
        <dbReference type="SAM" id="MobiDB-lite"/>
    </source>
</evidence>
<dbReference type="Proteomes" id="UP001154282">
    <property type="component" value="Unassembled WGS sequence"/>
</dbReference>
<feature type="region of interest" description="Disordered" evidence="1">
    <location>
        <begin position="47"/>
        <end position="78"/>
    </location>
</feature>
<evidence type="ECO:0000313" key="2">
    <source>
        <dbReference type="EMBL" id="CAI0557234.1"/>
    </source>
</evidence>